<dbReference type="EMBL" id="CAXDID020000051">
    <property type="protein sequence ID" value="CAL6005564.1"/>
    <property type="molecule type" value="Genomic_DNA"/>
</dbReference>
<organism evidence="2 3">
    <name type="scientific">Hexamita inflata</name>
    <dbReference type="NCBI Taxonomy" id="28002"/>
    <lineage>
        <taxon>Eukaryota</taxon>
        <taxon>Metamonada</taxon>
        <taxon>Diplomonadida</taxon>
        <taxon>Hexamitidae</taxon>
        <taxon>Hexamitinae</taxon>
        <taxon>Hexamita</taxon>
    </lineage>
</organism>
<evidence type="ECO:0000256" key="1">
    <source>
        <dbReference type="SAM" id="Phobius"/>
    </source>
</evidence>
<evidence type="ECO:0000313" key="2">
    <source>
        <dbReference type="EMBL" id="CAL6005564.1"/>
    </source>
</evidence>
<feature type="transmembrane region" description="Helical" evidence="1">
    <location>
        <begin position="408"/>
        <end position="432"/>
    </location>
</feature>
<accession>A0ABP1HZ82</accession>
<keyword evidence="1" id="KW-0472">Membrane</keyword>
<comment type="caution">
    <text evidence="2">The sequence shown here is derived from an EMBL/GenBank/DDBJ whole genome shotgun (WGS) entry which is preliminary data.</text>
</comment>
<gene>
    <name evidence="2" type="ORF">HINF_LOCUS19490</name>
</gene>
<protein>
    <submittedName>
        <fullName evidence="2">Hypothetical_protein</fullName>
    </submittedName>
</protein>
<proteinExistence type="predicted"/>
<reference evidence="2 3" key="1">
    <citation type="submission" date="2024-07" db="EMBL/GenBank/DDBJ databases">
        <authorList>
            <person name="Akdeniz Z."/>
        </authorList>
    </citation>
    <scope>NUCLEOTIDE SEQUENCE [LARGE SCALE GENOMIC DNA]</scope>
</reference>
<keyword evidence="1" id="KW-1133">Transmembrane helix</keyword>
<dbReference type="Proteomes" id="UP001642409">
    <property type="component" value="Unassembled WGS sequence"/>
</dbReference>
<keyword evidence="3" id="KW-1185">Reference proteome</keyword>
<keyword evidence="1" id="KW-0812">Transmembrane</keyword>
<name>A0ABP1HZ82_9EUKA</name>
<sequence>MIFASVISQVTYPGFYAAKGSPFVLEYQLTDDNVLDLSQCASNMYQVMKNGDVQIKGFKAGLMNKKSYEFQKTGISSASRIFCFNFEKSFGYLTQTGNLMIEDGIKQGKLQFKLLFEHVLDFSSSGDLAFVLTTDGLFVKGQCYKYSCGIPDEKFNVFTKIPFTSFTSSITSFSFQDDNIPNLIIYLENGDVYQTGKSKVLPFSQDQLQIRKIGERIKSVNVGWNASIAQTVLYYLKKTDLIMFSGSITPNELVIKTGIQDFAYILNQLIILKDNVEILYEDSLKSSGVDLYCENVPTDALCIKILENTFILTSDCPNNQQPVCLIKYCIDNSASSDCQKGPCGETDYACWAIECTKQNHENTPQCYIQYTTTTIPVPNSRNSVIKNKMIYRDSTQQSNDDNKISPGAAAGIAVASCVVAFTILLIIVIIRVKRTQNNKQQKLMPQNSSAETMIPELTTAQSIEVQ</sequence>
<evidence type="ECO:0000313" key="3">
    <source>
        <dbReference type="Proteomes" id="UP001642409"/>
    </source>
</evidence>